<organism evidence="5 6">
    <name type="scientific">Rhizobium herbae</name>
    <dbReference type="NCBI Taxonomy" id="508661"/>
    <lineage>
        <taxon>Bacteria</taxon>
        <taxon>Pseudomonadati</taxon>
        <taxon>Pseudomonadota</taxon>
        <taxon>Alphaproteobacteria</taxon>
        <taxon>Hyphomicrobiales</taxon>
        <taxon>Rhizobiaceae</taxon>
        <taxon>Rhizobium/Agrobacterium group</taxon>
        <taxon>Rhizobium</taxon>
    </lineage>
</organism>
<keyword evidence="6" id="KW-1185">Reference proteome</keyword>
<evidence type="ECO:0000259" key="4">
    <source>
        <dbReference type="PROSITE" id="PS50887"/>
    </source>
</evidence>
<accession>A0ABS7H3X2</accession>
<name>A0ABS7H3X2_9HYPH</name>
<feature type="transmembrane region" description="Helical" evidence="3">
    <location>
        <begin position="62"/>
        <end position="82"/>
    </location>
</feature>
<dbReference type="SUPFAM" id="SSF55073">
    <property type="entry name" value="Nucleotide cyclase"/>
    <property type="match status" value="1"/>
</dbReference>
<gene>
    <name evidence="5" type="ORF">JNB71_01235</name>
</gene>
<dbReference type="CDD" id="cd01949">
    <property type="entry name" value="GGDEF"/>
    <property type="match status" value="1"/>
</dbReference>
<dbReference type="SMART" id="SM00267">
    <property type="entry name" value="GGDEF"/>
    <property type="match status" value="1"/>
</dbReference>
<evidence type="ECO:0000313" key="5">
    <source>
        <dbReference type="EMBL" id="MBW9061931.1"/>
    </source>
</evidence>
<dbReference type="Gene3D" id="3.30.70.270">
    <property type="match status" value="1"/>
</dbReference>
<feature type="transmembrane region" description="Helical" evidence="3">
    <location>
        <begin position="94"/>
        <end position="113"/>
    </location>
</feature>
<sequence>MLSMTNVFLFLCEGLVYVGVMITLLHLRHLLGIGVFIAALGVLHFIETYLAAVFYVQLPFGVISPGSAVLFSGKLMMILLLYLKEDAATVRQPIYGLLAGNFLTVALGLILQMHQTVSVVPNRTADLAFIDEMGWLMLWGTLLLYLDSLLIILLYERLGRWVRGFLTLRFLLCGMAVLTFDQAGFYIALHALNGAPAEVFWGGWFAKMGAAVFYAAMLGAYMRFSSHSMQSVSRQPIGDIFNTLTFRERYEDLLSKSGRDMLTGVLDRSRFEFEAPRLIRNATASGGVVSLIMIDADHFKSVNDRFGHLEGDKVLKAIAAAIQSGLRQSDYFFRYGGEEFVVLCDVLDHTSALARAEDLRKRVMTDVRTSDHSTVTVSIGLASTPVDGSTTRDLLSKADSRLYEAKRKGRNCVVGNA</sequence>
<dbReference type="EMBL" id="JAEUAO010000001">
    <property type="protein sequence ID" value="MBW9061931.1"/>
    <property type="molecule type" value="Genomic_DNA"/>
</dbReference>
<dbReference type="InterPro" id="IPR029787">
    <property type="entry name" value="Nucleotide_cyclase"/>
</dbReference>
<dbReference type="RefSeq" id="WP_220371112.1">
    <property type="nucleotide sequence ID" value="NZ_JAEUAO010000001.1"/>
</dbReference>
<keyword evidence="3" id="KW-0812">Transmembrane</keyword>
<dbReference type="NCBIfam" id="TIGR00254">
    <property type="entry name" value="GGDEF"/>
    <property type="match status" value="1"/>
</dbReference>
<feature type="transmembrane region" description="Helical" evidence="3">
    <location>
        <begin position="167"/>
        <end position="189"/>
    </location>
</feature>
<dbReference type="Proteomes" id="UP000757604">
    <property type="component" value="Unassembled WGS sequence"/>
</dbReference>
<feature type="transmembrane region" description="Helical" evidence="3">
    <location>
        <begin position="34"/>
        <end position="56"/>
    </location>
</feature>
<keyword evidence="3" id="KW-1133">Transmembrane helix</keyword>
<evidence type="ECO:0000256" key="3">
    <source>
        <dbReference type="SAM" id="Phobius"/>
    </source>
</evidence>
<evidence type="ECO:0000313" key="6">
    <source>
        <dbReference type="Proteomes" id="UP000757604"/>
    </source>
</evidence>
<feature type="transmembrane region" description="Helical" evidence="3">
    <location>
        <begin position="6"/>
        <end position="27"/>
    </location>
</feature>
<dbReference type="PANTHER" id="PTHR45138:SF9">
    <property type="entry name" value="DIGUANYLATE CYCLASE DGCM-RELATED"/>
    <property type="match status" value="1"/>
</dbReference>
<dbReference type="PANTHER" id="PTHR45138">
    <property type="entry name" value="REGULATORY COMPONENTS OF SENSORY TRANSDUCTION SYSTEM"/>
    <property type="match status" value="1"/>
</dbReference>
<comment type="catalytic activity">
    <reaction evidence="2">
        <text>2 GTP = 3',3'-c-di-GMP + 2 diphosphate</text>
        <dbReference type="Rhea" id="RHEA:24898"/>
        <dbReference type="ChEBI" id="CHEBI:33019"/>
        <dbReference type="ChEBI" id="CHEBI:37565"/>
        <dbReference type="ChEBI" id="CHEBI:58805"/>
        <dbReference type="EC" id="2.7.7.65"/>
    </reaction>
</comment>
<feature type="transmembrane region" description="Helical" evidence="3">
    <location>
        <begin position="201"/>
        <end position="224"/>
    </location>
</feature>
<evidence type="ECO:0000256" key="2">
    <source>
        <dbReference type="ARBA" id="ARBA00034247"/>
    </source>
</evidence>
<protein>
    <recommendedName>
        <fullName evidence="1">diguanylate cyclase</fullName>
        <ecNumber evidence="1">2.7.7.65</ecNumber>
    </recommendedName>
</protein>
<dbReference type="InterPro" id="IPR048533">
    <property type="entry name" value="VUPS"/>
</dbReference>
<dbReference type="Pfam" id="PF00990">
    <property type="entry name" value="GGDEF"/>
    <property type="match status" value="1"/>
</dbReference>
<feature type="domain" description="GGDEF" evidence="4">
    <location>
        <begin position="287"/>
        <end position="417"/>
    </location>
</feature>
<dbReference type="InterPro" id="IPR043128">
    <property type="entry name" value="Rev_trsase/Diguanyl_cyclase"/>
</dbReference>
<dbReference type="InterPro" id="IPR050469">
    <property type="entry name" value="Diguanylate_Cyclase"/>
</dbReference>
<reference evidence="5 6" key="1">
    <citation type="journal article" date="2021" name="MBio">
        <title>Poor Competitiveness of Bradyrhizobium in Pigeon Pea Root Colonization in Indian Soils.</title>
        <authorList>
            <person name="Chalasani D."/>
            <person name="Basu A."/>
            <person name="Pullabhotla S.V.S.R.N."/>
            <person name="Jorrin B."/>
            <person name="Neal A.L."/>
            <person name="Poole P.S."/>
            <person name="Podile A.R."/>
            <person name="Tkacz A."/>
        </authorList>
    </citation>
    <scope>NUCLEOTIDE SEQUENCE [LARGE SCALE GENOMIC DNA]</scope>
    <source>
        <strain evidence="5 6">HU44</strain>
    </source>
</reference>
<evidence type="ECO:0000256" key="1">
    <source>
        <dbReference type="ARBA" id="ARBA00012528"/>
    </source>
</evidence>
<comment type="caution">
    <text evidence="5">The sequence shown here is derived from an EMBL/GenBank/DDBJ whole genome shotgun (WGS) entry which is preliminary data.</text>
</comment>
<dbReference type="Pfam" id="PF20973">
    <property type="entry name" value="VUPS"/>
    <property type="match status" value="1"/>
</dbReference>
<dbReference type="InterPro" id="IPR000160">
    <property type="entry name" value="GGDEF_dom"/>
</dbReference>
<feature type="transmembrane region" description="Helical" evidence="3">
    <location>
        <begin position="133"/>
        <end position="155"/>
    </location>
</feature>
<proteinExistence type="predicted"/>
<dbReference type="PROSITE" id="PS50887">
    <property type="entry name" value="GGDEF"/>
    <property type="match status" value="1"/>
</dbReference>
<dbReference type="EC" id="2.7.7.65" evidence="1"/>
<keyword evidence="3" id="KW-0472">Membrane</keyword>